<dbReference type="InterPro" id="IPR043502">
    <property type="entry name" value="DNA/RNA_pol_sf"/>
</dbReference>
<dbReference type="OrthoDB" id="1714782at2759"/>
<dbReference type="PANTHER" id="PTHR33064:SF40">
    <property type="entry name" value="REVERSE TRANSCRIPTASE_RETROTRANSPOSON-DERIVED PROTEIN RNASE H-LIKE DOMAIN-CONTAINING PROTEIN"/>
    <property type="match status" value="1"/>
</dbReference>
<dbReference type="Proteomes" id="UP001165190">
    <property type="component" value="Unassembled WGS sequence"/>
</dbReference>
<dbReference type="PANTHER" id="PTHR33064">
    <property type="entry name" value="POL PROTEIN"/>
    <property type="match status" value="1"/>
</dbReference>
<evidence type="ECO:0000313" key="2">
    <source>
        <dbReference type="EMBL" id="GMI64786.1"/>
    </source>
</evidence>
<feature type="domain" description="Reverse transcriptase/retrotransposon-derived protein RNase H-like" evidence="1">
    <location>
        <begin position="1"/>
        <end position="67"/>
    </location>
</feature>
<gene>
    <name evidence="2" type="ORF">HRI_000147900</name>
</gene>
<dbReference type="InterPro" id="IPR051320">
    <property type="entry name" value="Viral_Replic_Matur_Polypro"/>
</dbReference>
<protein>
    <recommendedName>
        <fullName evidence="1">Reverse transcriptase/retrotransposon-derived protein RNase H-like domain-containing protein</fullName>
    </recommendedName>
</protein>
<evidence type="ECO:0000259" key="1">
    <source>
        <dbReference type="Pfam" id="PF17919"/>
    </source>
</evidence>
<proteinExistence type="predicted"/>
<keyword evidence="3" id="KW-1185">Reference proteome</keyword>
<dbReference type="EMBL" id="BSYR01000003">
    <property type="protein sequence ID" value="GMI64786.1"/>
    <property type="molecule type" value="Genomic_DNA"/>
</dbReference>
<dbReference type="AlphaFoldDB" id="A0A9W7GTU7"/>
<dbReference type="Pfam" id="PF17919">
    <property type="entry name" value="RT_RNaseH_2"/>
    <property type="match status" value="1"/>
</dbReference>
<dbReference type="InterPro" id="IPR041577">
    <property type="entry name" value="RT_RNaseH_2"/>
</dbReference>
<organism evidence="2 3">
    <name type="scientific">Hibiscus trionum</name>
    <name type="common">Flower of an hour</name>
    <dbReference type="NCBI Taxonomy" id="183268"/>
    <lineage>
        <taxon>Eukaryota</taxon>
        <taxon>Viridiplantae</taxon>
        <taxon>Streptophyta</taxon>
        <taxon>Embryophyta</taxon>
        <taxon>Tracheophyta</taxon>
        <taxon>Spermatophyta</taxon>
        <taxon>Magnoliopsida</taxon>
        <taxon>eudicotyledons</taxon>
        <taxon>Gunneridae</taxon>
        <taxon>Pentapetalae</taxon>
        <taxon>rosids</taxon>
        <taxon>malvids</taxon>
        <taxon>Malvales</taxon>
        <taxon>Malvaceae</taxon>
        <taxon>Malvoideae</taxon>
        <taxon>Hibiscus</taxon>
    </lineage>
</organism>
<evidence type="ECO:0000313" key="3">
    <source>
        <dbReference type="Proteomes" id="UP001165190"/>
    </source>
</evidence>
<name>A0A9W7GTU7_HIBTR</name>
<dbReference type="SUPFAM" id="SSF56672">
    <property type="entry name" value="DNA/RNA polymerases"/>
    <property type="match status" value="1"/>
</dbReference>
<comment type="caution">
    <text evidence="2">The sequence shown here is derived from an EMBL/GenBank/DDBJ whole genome shotgun (WGS) entry which is preliminary data.</text>
</comment>
<reference evidence="2" key="1">
    <citation type="submission" date="2023-05" db="EMBL/GenBank/DDBJ databases">
        <title>Genome and transcriptome analyses reveal genes involved in the formation of fine ridges on petal epidermal cells in Hibiscus trionum.</title>
        <authorList>
            <person name="Koshimizu S."/>
            <person name="Masuda S."/>
            <person name="Ishii T."/>
            <person name="Shirasu K."/>
            <person name="Hoshino A."/>
            <person name="Arita M."/>
        </authorList>
    </citation>
    <scope>NUCLEOTIDE SEQUENCE</scope>
    <source>
        <strain evidence="2">Hamamatsu line</strain>
    </source>
</reference>
<accession>A0A9W7GTU7</accession>
<sequence>MCNAPVLALPNFSKVFCLKTDASGKGIRAVLSQEGRPIAYSKALNPRDIDLSVYEKEYMAILMAVTK</sequence>